<feature type="domain" description="Phage head-tail joining protein" evidence="1">
    <location>
        <begin position="3"/>
        <end position="125"/>
    </location>
</feature>
<organism evidence="2 3">
    <name type="scientific">Maioricimonas rarisocia</name>
    <dbReference type="NCBI Taxonomy" id="2528026"/>
    <lineage>
        <taxon>Bacteria</taxon>
        <taxon>Pseudomonadati</taxon>
        <taxon>Planctomycetota</taxon>
        <taxon>Planctomycetia</taxon>
        <taxon>Planctomycetales</taxon>
        <taxon>Planctomycetaceae</taxon>
        <taxon>Maioricimonas</taxon>
    </lineage>
</organism>
<dbReference type="RefSeq" id="WP_145370838.1">
    <property type="nucleotide sequence ID" value="NZ_CP036275.1"/>
</dbReference>
<dbReference type="InterPro" id="IPR056942">
    <property type="entry name" value="Phage_H_T_join"/>
</dbReference>
<evidence type="ECO:0000313" key="2">
    <source>
        <dbReference type="EMBL" id="QDU39681.1"/>
    </source>
</evidence>
<evidence type="ECO:0000313" key="3">
    <source>
        <dbReference type="Proteomes" id="UP000320496"/>
    </source>
</evidence>
<keyword evidence="3" id="KW-1185">Reference proteome</keyword>
<dbReference type="AlphaFoldDB" id="A0A517ZB78"/>
<accession>A0A517ZB78</accession>
<dbReference type="KEGG" id="mri:Mal4_40270"/>
<dbReference type="EMBL" id="CP036275">
    <property type="protein sequence ID" value="QDU39681.1"/>
    <property type="molecule type" value="Genomic_DNA"/>
</dbReference>
<dbReference type="Proteomes" id="UP000320496">
    <property type="component" value="Chromosome"/>
</dbReference>
<proteinExistence type="predicted"/>
<reference evidence="2 3" key="1">
    <citation type="submission" date="2019-02" db="EMBL/GenBank/DDBJ databases">
        <title>Deep-cultivation of Planctomycetes and their phenomic and genomic characterization uncovers novel biology.</title>
        <authorList>
            <person name="Wiegand S."/>
            <person name="Jogler M."/>
            <person name="Boedeker C."/>
            <person name="Pinto D."/>
            <person name="Vollmers J."/>
            <person name="Rivas-Marin E."/>
            <person name="Kohn T."/>
            <person name="Peeters S.H."/>
            <person name="Heuer A."/>
            <person name="Rast P."/>
            <person name="Oberbeckmann S."/>
            <person name="Bunk B."/>
            <person name="Jeske O."/>
            <person name="Meyerdierks A."/>
            <person name="Storesund J.E."/>
            <person name="Kallscheuer N."/>
            <person name="Luecker S."/>
            <person name="Lage O.M."/>
            <person name="Pohl T."/>
            <person name="Merkel B.J."/>
            <person name="Hornburger P."/>
            <person name="Mueller R.-W."/>
            <person name="Bruemmer F."/>
            <person name="Labrenz M."/>
            <person name="Spormann A.M."/>
            <person name="Op den Camp H."/>
            <person name="Overmann J."/>
            <person name="Amann R."/>
            <person name="Jetten M.S.M."/>
            <person name="Mascher T."/>
            <person name="Medema M.H."/>
            <person name="Devos D.P."/>
            <person name="Kaster A.-K."/>
            <person name="Ovreas L."/>
            <person name="Rohde M."/>
            <person name="Galperin M.Y."/>
            <person name="Jogler C."/>
        </authorList>
    </citation>
    <scope>NUCLEOTIDE SEQUENCE [LARGE SCALE GENOMIC DNA]</scope>
    <source>
        <strain evidence="2 3">Mal4</strain>
    </source>
</reference>
<name>A0A517ZB78_9PLAN</name>
<gene>
    <name evidence="2" type="ORF">Mal4_40270</name>
</gene>
<protein>
    <recommendedName>
        <fullName evidence="1">Phage head-tail joining protein domain-containing protein</fullName>
    </recommendedName>
</protein>
<sequence>MADLLEWGANWLEQQRTQHLTRTVTYRRGAESVDVAASIGRTEFEVDDGYGVRQTIESRDFLVLAADLVLSGVPVLPERGDRIEETSGTTRFVYEVLAPGQEPAWRHSDPYRQTLRIHTKQIGSEPV</sequence>
<evidence type="ECO:0000259" key="1">
    <source>
        <dbReference type="Pfam" id="PF25138"/>
    </source>
</evidence>
<dbReference type="Pfam" id="PF25138">
    <property type="entry name" value="Phage_H_T_join_3"/>
    <property type="match status" value="1"/>
</dbReference>
<dbReference type="OrthoDB" id="285024at2"/>